<accession>A0ABR1NN09</accession>
<dbReference type="EMBL" id="JAKNSF020000193">
    <property type="protein sequence ID" value="KAK7707869.1"/>
    <property type="molecule type" value="Genomic_DNA"/>
</dbReference>
<organism evidence="1 2">
    <name type="scientific">Diaporthe eres</name>
    <name type="common">Phomopsis oblonga</name>
    <dbReference type="NCBI Taxonomy" id="83184"/>
    <lineage>
        <taxon>Eukaryota</taxon>
        <taxon>Fungi</taxon>
        <taxon>Dikarya</taxon>
        <taxon>Ascomycota</taxon>
        <taxon>Pezizomycotina</taxon>
        <taxon>Sordariomycetes</taxon>
        <taxon>Sordariomycetidae</taxon>
        <taxon>Diaporthales</taxon>
        <taxon>Diaporthaceae</taxon>
        <taxon>Diaporthe</taxon>
        <taxon>Diaporthe eres species complex</taxon>
    </lineage>
</organism>
<evidence type="ECO:0008006" key="3">
    <source>
        <dbReference type="Google" id="ProtNLM"/>
    </source>
</evidence>
<gene>
    <name evidence="1" type="ORF">SLS63_013633</name>
</gene>
<comment type="caution">
    <text evidence="1">The sequence shown here is derived from an EMBL/GenBank/DDBJ whole genome shotgun (WGS) entry which is preliminary data.</text>
</comment>
<proteinExistence type="predicted"/>
<reference evidence="1 2" key="1">
    <citation type="submission" date="2024-02" db="EMBL/GenBank/DDBJ databases">
        <title>De novo assembly and annotation of 12 fungi associated with fruit tree decline syndrome in Ontario, Canada.</title>
        <authorList>
            <person name="Sulman M."/>
            <person name="Ellouze W."/>
            <person name="Ilyukhin E."/>
        </authorList>
    </citation>
    <scope>NUCLEOTIDE SEQUENCE [LARGE SCALE GENOMIC DNA]</scope>
    <source>
        <strain evidence="1 2">M169</strain>
    </source>
</reference>
<dbReference type="Proteomes" id="UP001430848">
    <property type="component" value="Unassembled WGS sequence"/>
</dbReference>
<keyword evidence="2" id="KW-1185">Reference proteome</keyword>
<protein>
    <recommendedName>
        <fullName evidence="3">Protein kinase domain-containing protein</fullName>
    </recommendedName>
</protein>
<sequence>MDATTPSSIELQEAEDFLRRLTAPPPIFKFWSPPEDPDKPRLPYIPGFTVQIRRHVPPPPFGGPDYGMGTREVLSESYLREITQSELVIDHPGLDTPLPALSETAQLTVMTPITIGEVRGAQVVACEISPQNEGDQPFQAVAKIYDPMYYSFEWNFSHQTRDTVWQADSDYSREAAAYEHLQKNVTPFAPQYFGSWTFDLPFRNRGVPKTRHVRMILIERLDGMSMRTMRVRNNPDPEEADDAFHYPEDFRLEVLAVAMDGYVRMLRSGLDQRDFASRNVMLDISAKPSAEVPVISGLPLPRIVLVDYNTSVVYGLTAQGDNPQHRTPLPINPMQLWWGMPMNEFVGWVPHEWHSTPRLKREWLEKRFGGTEQRKLYTMDKEPQFEIDD</sequence>
<name>A0ABR1NN09_DIAER</name>
<evidence type="ECO:0000313" key="2">
    <source>
        <dbReference type="Proteomes" id="UP001430848"/>
    </source>
</evidence>
<evidence type="ECO:0000313" key="1">
    <source>
        <dbReference type="EMBL" id="KAK7707869.1"/>
    </source>
</evidence>